<dbReference type="PROSITE" id="PS50026">
    <property type="entry name" value="EGF_3"/>
    <property type="match status" value="1"/>
</dbReference>
<dbReference type="FunFam" id="2.10.25.10:FF:000038">
    <property type="entry name" value="Fibrillin 2"/>
    <property type="match status" value="1"/>
</dbReference>
<proteinExistence type="predicted"/>
<dbReference type="Gene3D" id="1.10.510.10">
    <property type="entry name" value="Transferase(Phosphotransferase) domain 1"/>
    <property type="match status" value="1"/>
</dbReference>
<dbReference type="InterPro" id="IPR000742">
    <property type="entry name" value="EGF"/>
</dbReference>
<evidence type="ECO:0000313" key="9">
    <source>
        <dbReference type="Proteomes" id="UP000594638"/>
    </source>
</evidence>
<evidence type="ECO:0000256" key="2">
    <source>
        <dbReference type="ARBA" id="ARBA00022729"/>
    </source>
</evidence>
<sequence length="372" mass="40392">MNLALHTDVFIFFWLQLPLLLADNSNTATATTTTKPGCQSTYGNLTVPYPFGIGVNVSCSLNPSFNINYDTFSDPPKAFLGITDLEDLSEGVCSGIGCCQASITKGLQYFHISLTSLNDHHNVWSFNPCGYAFLGKRDRYTFRISHLNNTSISLDNVPLVIEWEIGDKNCTEAQNSISINLCYGESICVDSGTGIGGFNCKCSIGSGSAGNPYLSLGCTDVDECKDHPCDEFSTCDSLPGNYSCECQKGYLGDGRKDGLGCFLVQPSTYSYSYAGKGGQGTVYKGMLSNGRIVTVKKSQSVNVNQQEEFINEDVRLRIAAKVANALAYLRDIKSNNILLDEKYSAKVSDFGISRSIALDQMQPPRSKGHLGI</sequence>
<evidence type="ECO:0000256" key="6">
    <source>
        <dbReference type="SAM" id="SignalP"/>
    </source>
</evidence>
<evidence type="ECO:0000256" key="1">
    <source>
        <dbReference type="ARBA" id="ARBA00022536"/>
    </source>
</evidence>
<dbReference type="PANTHER" id="PTHR33491">
    <property type="entry name" value="OSJNBA0016N04.9 PROTEIN"/>
    <property type="match status" value="1"/>
</dbReference>
<gene>
    <name evidence="8" type="ORF">OLEA9_A104030</name>
</gene>
<evidence type="ECO:0000259" key="7">
    <source>
        <dbReference type="PROSITE" id="PS50026"/>
    </source>
</evidence>
<feature type="signal peptide" evidence="6">
    <location>
        <begin position="1"/>
        <end position="22"/>
    </location>
</feature>
<dbReference type="Proteomes" id="UP000594638">
    <property type="component" value="Unassembled WGS sequence"/>
</dbReference>
<name>A0A8S0RT01_OLEEU</name>
<organism evidence="8 9">
    <name type="scientific">Olea europaea subsp. europaea</name>
    <dbReference type="NCBI Taxonomy" id="158383"/>
    <lineage>
        <taxon>Eukaryota</taxon>
        <taxon>Viridiplantae</taxon>
        <taxon>Streptophyta</taxon>
        <taxon>Embryophyta</taxon>
        <taxon>Tracheophyta</taxon>
        <taxon>Spermatophyta</taxon>
        <taxon>Magnoliopsida</taxon>
        <taxon>eudicotyledons</taxon>
        <taxon>Gunneridae</taxon>
        <taxon>Pentapetalae</taxon>
        <taxon>asterids</taxon>
        <taxon>lamiids</taxon>
        <taxon>Lamiales</taxon>
        <taxon>Oleaceae</taxon>
        <taxon>Oleeae</taxon>
        <taxon>Olea</taxon>
    </lineage>
</organism>
<dbReference type="Pfam" id="PF07714">
    <property type="entry name" value="PK_Tyr_Ser-Thr"/>
    <property type="match status" value="1"/>
</dbReference>
<protein>
    <submittedName>
        <fullName evidence="8">Serine threonine kinase</fullName>
    </submittedName>
</protein>
<dbReference type="AlphaFoldDB" id="A0A8S0RT01"/>
<comment type="caution">
    <text evidence="8">The sequence shown here is derived from an EMBL/GenBank/DDBJ whole genome shotgun (WGS) entry which is preliminary data.</text>
</comment>
<dbReference type="InterPro" id="IPR001881">
    <property type="entry name" value="EGF-like_Ca-bd_dom"/>
</dbReference>
<dbReference type="Gramene" id="OE9A104030T1">
    <property type="protein sequence ID" value="OE9A104030C1"/>
    <property type="gene ID" value="OE9A104030"/>
</dbReference>
<keyword evidence="1 5" id="KW-0245">EGF-like domain</keyword>
<dbReference type="EMBL" id="CACTIH010003694">
    <property type="protein sequence ID" value="CAA2982423.1"/>
    <property type="molecule type" value="Genomic_DNA"/>
</dbReference>
<dbReference type="SUPFAM" id="SSF57196">
    <property type="entry name" value="EGF/Laminin"/>
    <property type="match status" value="1"/>
</dbReference>
<dbReference type="GO" id="GO:0004672">
    <property type="term" value="F:protein kinase activity"/>
    <property type="evidence" value="ECO:0007669"/>
    <property type="project" value="InterPro"/>
</dbReference>
<accession>A0A8S0RT01</accession>
<keyword evidence="8" id="KW-0418">Kinase</keyword>
<dbReference type="OrthoDB" id="4062651at2759"/>
<evidence type="ECO:0000256" key="3">
    <source>
        <dbReference type="ARBA" id="ARBA00022737"/>
    </source>
</evidence>
<dbReference type="CDD" id="cd00054">
    <property type="entry name" value="EGF_CA"/>
    <property type="match status" value="1"/>
</dbReference>
<feature type="domain" description="EGF-like" evidence="7">
    <location>
        <begin position="220"/>
        <end position="253"/>
    </location>
</feature>
<evidence type="ECO:0000256" key="4">
    <source>
        <dbReference type="ARBA" id="ARBA00023157"/>
    </source>
</evidence>
<dbReference type="InterPro" id="IPR011009">
    <property type="entry name" value="Kinase-like_dom_sf"/>
</dbReference>
<keyword evidence="3" id="KW-0677">Repeat</keyword>
<dbReference type="SMART" id="SM00179">
    <property type="entry name" value="EGF_CA"/>
    <property type="match status" value="1"/>
</dbReference>
<dbReference type="SUPFAM" id="SSF56112">
    <property type="entry name" value="Protein kinase-like (PK-like)"/>
    <property type="match status" value="1"/>
</dbReference>
<keyword evidence="4" id="KW-1015">Disulfide bond</keyword>
<comment type="caution">
    <text evidence="5">Lacks conserved residue(s) required for the propagation of feature annotation.</text>
</comment>
<dbReference type="GO" id="GO:0005509">
    <property type="term" value="F:calcium ion binding"/>
    <property type="evidence" value="ECO:0007669"/>
    <property type="project" value="InterPro"/>
</dbReference>
<dbReference type="InterPro" id="IPR001245">
    <property type="entry name" value="Ser-Thr/Tyr_kinase_cat_dom"/>
</dbReference>
<keyword evidence="2 6" id="KW-0732">Signal</keyword>
<feature type="chain" id="PRO_5035906844" evidence="6">
    <location>
        <begin position="23"/>
        <end position="372"/>
    </location>
</feature>
<evidence type="ECO:0000256" key="5">
    <source>
        <dbReference type="PROSITE-ProRule" id="PRU00076"/>
    </source>
</evidence>
<evidence type="ECO:0000313" key="8">
    <source>
        <dbReference type="EMBL" id="CAA2982423.1"/>
    </source>
</evidence>
<keyword evidence="8" id="KW-0808">Transferase</keyword>
<reference evidence="8 9" key="1">
    <citation type="submission" date="2019-12" db="EMBL/GenBank/DDBJ databases">
        <authorList>
            <person name="Alioto T."/>
            <person name="Alioto T."/>
            <person name="Gomez Garrido J."/>
        </authorList>
    </citation>
    <scope>NUCLEOTIDE SEQUENCE [LARGE SCALE GENOMIC DNA]</scope>
</reference>
<keyword evidence="9" id="KW-1185">Reference proteome</keyword>
<dbReference type="Gene3D" id="2.10.25.10">
    <property type="entry name" value="Laminin"/>
    <property type="match status" value="1"/>
</dbReference>